<dbReference type="EMBL" id="SMFN01000006">
    <property type="protein sequence ID" value="TDE05270.1"/>
    <property type="molecule type" value="Genomic_DNA"/>
</dbReference>
<feature type="domain" description="TMEM62 C-terminal" evidence="2">
    <location>
        <begin position="6"/>
        <end position="66"/>
    </location>
</feature>
<name>A0A4R5D0D1_9FLAO</name>
<dbReference type="AlphaFoldDB" id="A0A4R5D0D1"/>
<keyword evidence="1" id="KW-0732">Signal</keyword>
<evidence type="ECO:0000313" key="3">
    <source>
        <dbReference type="EMBL" id="TDE05270.1"/>
    </source>
</evidence>
<gene>
    <name evidence="3" type="ORF">E0F91_07160</name>
</gene>
<comment type="caution">
    <text evidence="3">The sequence shown here is derived from an EMBL/GenBank/DDBJ whole genome shotgun (WGS) entry which is preliminary data.</text>
</comment>
<accession>A0A4R5D0D1</accession>
<evidence type="ECO:0000259" key="2">
    <source>
        <dbReference type="Pfam" id="PF24394"/>
    </source>
</evidence>
<dbReference type="InterPro" id="IPR056230">
    <property type="entry name" value="TMEM62_C"/>
</dbReference>
<feature type="signal peptide" evidence="1">
    <location>
        <begin position="1"/>
        <end position="24"/>
    </location>
</feature>
<proteinExistence type="predicted"/>
<dbReference type="PROSITE" id="PS51257">
    <property type="entry name" value="PROKAR_LIPOPROTEIN"/>
    <property type="match status" value="1"/>
</dbReference>
<feature type="chain" id="PRO_5020861164" description="TMEM62 C-terminal domain-containing protein" evidence="1">
    <location>
        <begin position="25"/>
        <end position="123"/>
    </location>
</feature>
<dbReference type="Proteomes" id="UP000294644">
    <property type="component" value="Unassembled WGS sequence"/>
</dbReference>
<protein>
    <recommendedName>
        <fullName evidence="2">TMEM62 C-terminal domain-containing protein</fullName>
    </recommendedName>
</protein>
<dbReference type="OrthoDB" id="713940at2"/>
<reference evidence="3 4" key="1">
    <citation type="submission" date="2019-03" db="EMBL/GenBank/DDBJ databases">
        <title>Flavobacterium LB-D12 sp. nov., isolated from arctic soil.</title>
        <authorList>
            <person name="Chaudhary D.K."/>
        </authorList>
    </citation>
    <scope>NUCLEOTIDE SEQUENCE [LARGE SCALE GENOMIC DNA]</scope>
    <source>
        <strain evidence="3 4">LB-D12</strain>
    </source>
</reference>
<evidence type="ECO:0000313" key="4">
    <source>
        <dbReference type="Proteomes" id="UP000294644"/>
    </source>
</evidence>
<dbReference type="Pfam" id="PF24394">
    <property type="entry name" value="TMEM62_C"/>
    <property type="match status" value="1"/>
</dbReference>
<organism evidence="3 4">
    <name type="scientific">Flavobacterium sandaracinum</name>
    <dbReference type="NCBI Taxonomy" id="2541733"/>
    <lineage>
        <taxon>Bacteria</taxon>
        <taxon>Pseudomonadati</taxon>
        <taxon>Bacteroidota</taxon>
        <taxon>Flavobacteriia</taxon>
        <taxon>Flavobacteriales</taxon>
        <taxon>Flavobacteriaceae</taxon>
        <taxon>Flavobacterium</taxon>
    </lineage>
</organism>
<sequence>MSKKFYIVLLVMLGFFMTPSVALACGVKTEKACCKKEASSEKDKKDCCKKEKKSNESSHDGCNGACKDVTCSSSTVYLGLTSVFYTELNNQIFSFSTEKQNYYYSEMFISSHFRSIWLPPKIS</sequence>
<dbReference type="RefSeq" id="WP_132065633.1">
    <property type="nucleotide sequence ID" value="NZ_SMFN01000006.1"/>
</dbReference>
<evidence type="ECO:0000256" key="1">
    <source>
        <dbReference type="SAM" id="SignalP"/>
    </source>
</evidence>
<keyword evidence="4" id="KW-1185">Reference proteome</keyword>